<proteinExistence type="inferred from homology"/>
<evidence type="ECO:0000256" key="4">
    <source>
        <dbReference type="ARBA" id="ARBA00022737"/>
    </source>
</evidence>
<dbReference type="EMBL" id="CAXKWB010003166">
    <property type="protein sequence ID" value="CAL4068479.1"/>
    <property type="molecule type" value="Genomic_DNA"/>
</dbReference>
<evidence type="ECO:0000256" key="8">
    <source>
        <dbReference type="ARBA" id="ARBA00023125"/>
    </source>
</evidence>
<keyword evidence="6" id="KW-0862">Zinc</keyword>
<feature type="domain" description="C2H2-type" evidence="12">
    <location>
        <begin position="4"/>
        <end position="31"/>
    </location>
</feature>
<organism evidence="13 14">
    <name type="scientific">Meganyctiphanes norvegica</name>
    <name type="common">Northern krill</name>
    <name type="synonym">Thysanopoda norvegica</name>
    <dbReference type="NCBI Taxonomy" id="48144"/>
    <lineage>
        <taxon>Eukaryota</taxon>
        <taxon>Metazoa</taxon>
        <taxon>Ecdysozoa</taxon>
        <taxon>Arthropoda</taxon>
        <taxon>Crustacea</taxon>
        <taxon>Multicrustacea</taxon>
        <taxon>Malacostraca</taxon>
        <taxon>Eumalacostraca</taxon>
        <taxon>Eucarida</taxon>
        <taxon>Euphausiacea</taxon>
        <taxon>Euphausiidae</taxon>
        <taxon>Meganyctiphanes</taxon>
    </lineage>
</organism>
<name>A0AAV2Q199_MEGNR</name>
<feature type="domain" description="C2H2-type" evidence="12">
    <location>
        <begin position="32"/>
        <end position="59"/>
    </location>
</feature>
<dbReference type="GO" id="GO:0001228">
    <property type="term" value="F:DNA-binding transcription activator activity, RNA polymerase II-specific"/>
    <property type="evidence" value="ECO:0007669"/>
    <property type="project" value="TreeGrafter"/>
</dbReference>
<evidence type="ECO:0000256" key="3">
    <source>
        <dbReference type="ARBA" id="ARBA00022723"/>
    </source>
</evidence>
<dbReference type="FunFam" id="3.30.160.60:FF:000620">
    <property type="entry name" value="Zinc finger protein 263"/>
    <property type="match status" value="1"/>
</dbReference>
<evidence type="ECO:0000313" key="13">
    <source>
        <dbReference type="EMBL" id="CAL4068479.1"/>
    </source>
</evidence>
<keyword evidence="5 11" id="KW-0863">Zinc-finger</keyword>
<evidence type="ECO:0000256" key="11">
    <source>
        <dbReference type="PROSITE-ProRule" id="PRU00042"/>
    </source>
</evidence>
<dbReference type="PROSITE" id="PS00028">
    <property type="entry name" value="ZINC_FINGER_C2H2_1"/>
    <property type="match status" value="1"/>
</dbReference>
<evidence type="ECO:0000256" key="10">
    <source>
        <dbReference type="ARBA" id="ARBA00023242"/>
    </source>
</evidence>
<dbReference type="InterPro" id="IPR013087">
    <property type="entry name" value="Znf_C2H2_type"/>
</dbReference>
<dbReference type="InterPro" id="IPR036236">
    <property type="entry name" value="Znf_C2H2_sf"/>
</dbReference>
<keyword evidence="10" id="KW-0539">Nucleus</keyword>
<dbReference type="Proteomes" id="UP001497623">
    <property type="component" value="Unassembled WGS sequence"/>
</dbReference>
<evidence type="ECO:0000256" key="1">
    <source>
        <dbReference type="ARBA" id="ARBA00004123"/>
    </source>
</evidence>
<keyword evidence="14" id="KW-1185">Reference proteome</keyword>
<dbReference type="PANTHER" id="PTHR24393">
    <property type="entry name" value="ZINC FINGER PROTEIN"/>
    <property type="match status" value="1"/>
</dbReference>
<keyword evidence="4" id="KW-0677">Repeat</keyword>
<comment type="caution">
    <text evidence="13">The sequence shown here is derived from an EMBL/GenBank/DDBJ whole genome shotgun (WGS) entry which is preliminary data.</text>
</comment>
<reference evidence="13 14" key="1">
    <citation type="submission" date="2024-05" db="EMBL/GenBank/DDBJ databases">
        <authorList>
            <person name="Wallberg A."/>
        </authorList>
    </citation>
    <scope>NUCLEOTIDE SEQUENCE [LARGE SCALE GENOMIC DNA]</scope>
</reference>
<dbReference type="Gene3D" id="3.30.160.60">
    <property type="entry name" value="Classic Zinc Finger"/>
    <property type="match status" value="2"/>
</dbReference>
<evidence type="ECO:0000256" key="5">
    <source>
        <dbReference type="ARBA" id="ARBA00022771"/>
    </source>
</evidence>
<evidence type="ECO:0000256" key="6">
    <source>
        <dbReference type="ARBA" id="ARBA00022833"/>
    </source>
</evidence>
<dbReference type="Pfam" id="PF13894">
    <property type="entry name" value="zf-C2H2_4"/>
    <property type="match status" value="1"/>
</dbReference>
<keyword evidence="9" id="KW-0804">Transcription</keyword>
<dbReference type="GO" id="GO:0008270">
    <property type="term" value="F:zinc ion binding"/>
    <property type="evidence" value="ECO:0007669"/>
    <property type="project" value="UniProtKB-KW"/>
</dbReference>
<dbReference type="PANTHER" id="PTHR24393:SF34">
    <property type="entry name" value="PR_SET DOMAIN 13"/>
    <property type="match status" value="1"/>
</dbReference>
<dbReference type="PROSITE" id="PS50157">
    <property type="entry name" value="ZINC_FINGER_C2H2_2"/>
    <property type="match status" value="2"/>
</dbReference>
<evidence type="ECO:0000256" key="2">
    <source>
        <dbReference type="ARBA" id="ARBA00006991"/>
    </source>
</evidence>
<comment type="subcellular location">
    <subcellularLocation>
        <location evidence="1">Nucleus</location>
    </subcellularLocation>
</comment>
<accession>A0AAV2Q199</accession>
<dbReference type="AlphaFoldDB" id="A0AAV2Q199"/>
<dbReference type="Pfam" id="PF00096">
    <property type="entry name" value="zf-C2H2"/>
    <property type="match status" value="1"/>
</dbReference>
<dbReference type="GO" id="GO:0000978">
    <property type="term" value="F:RNA polymerase II cis-regulatory region sequence-specific DNA binding"/>
    <property type="evidence" value="ECO:0007669"/>
    <property type="project" value="TreeGrafter"/>
</dbReference>
<dbReference type="SUPFAM" id="SSF57667">
    <property type="entry name" value="beta-beta-alpha zinc fingers"/>
    <property type="match status" value="1"/>
</dbReference>
<protein>
    <recommendedName>
        <fullName evidence="12">C2H2-type domain-containing protein</fullName>
    </recommendedName>
</protein>
<evidence type="ECO:0000256" key="9">
    <source>
        <dbReference type="ARBA" id="ARBA00023163"/>
    </source>
</evidence>
<evidence type="ECO:0000313" key="14">
    <source>
        <dbReference type="Proteomes" id="UP001497623"/>
    </source>
</evidence>
<comment type="similarity">
    <text evidence="2">Belongs to the krueppel C2H2-type zinc-finger protein family.</text>
</comment>
<sequence length="137" mass="16411">MKSYQCSHCDRTSPSKCNIIRHMKKHIGEKRYQCYHCGKDFSWKRNFVRHLSTHIGEKFKKPIHKQFSEKVQEDLQHINNTYELTKEEDSEKQVEIQKSIQADLKMIYDIIKSETFLKEEFVEIEFASESKALDDVH</sequence>
<dbReference type="GO" id="GO:0005634">
    <property type="term" value="C:nucleus"/>
    <property type="evidence" value="ECO:0007669"/>
    <property type="project" value="UniProtKB-SubCell"/>
</dbReference>
<dbReference type="SMART" id="SM00355">
    <property type="entry name" value="ZnF_C2H2"/>
    <property type="match status" value="2"/>
</dbReference>
<evidence type="ECO:0000256" key="7">
    <source>
        <dbReference type="ARBA" id="ARBA00023015"/>
    </source>
</evidence>
<keyword evidence="7" id="KW-0805">Transcription regulation</keyword>
<keyword evidence="3" id="KW-0479">Metal-binding</keyword>
<keyword evidence="8" id="KW-0238">DNA-binding</keyword>
<evidence type="ECO:0000259" key="12">
    <source>
        <dbReference type="PROSITE" id="PS50157"/>
    </source>
</evidence>
<gene>
    <name evidence="13" type="ORF">MNOR_LOCUS7281</name>
</gene>